<dbReference type="EMBL" id="FN554970">
    <property type="protein sequence ID" value="CBH12029.1"/>
    <property type="molecule type" value="Genomic_DNA"/>
</dbReference>
<evidence type="ECO:0000313" key="8">
    <source>
        <dbReference type="Proteomes" id="UP000002316"/>
    </source>
</evidence>
<evidence type="ECO:0000256" key="3">
    <source>
        <dbReference type="ARBA" id="ARBA00023002"/>
    </source>
</evidence>
<dbReference type="InterPro" id="IPR015659">
    <property type="entry name" value="Proline_oxidase"/>
</dbReference>
<dbReference type="PANTHER" id="PTHR13914">
    <property type="entry name" value="PROLINE OXIDASE"/>
    <property type="match status" value="1"/>
</dbReference>
<evidence type="ECO:0000259" key="6">
    <source>
        <dbReference type="Pfam" id="PF01619"/>
    </source>
</evidence>
<name>C9ZRP3_TRYB9</name>
<dbReference type="GO" id="GO:0010133">
    <property type="term" value="P:L-proline catabolic process to L-glutamate"/>
    <property type="evidence" value="ECO:0007669"/>
    <property type="project" value="TreeGrafter"/>
</dbReference>
<organism evidence="7 8">
    <name type="scientific">Trypanosoma brucei gambiense (strain MHOM/CI/86/DAL972)</name>
    <dbReference type="NCBI Taxonomy" id="679716"/>
    <lineage>
        <taxon>Eukaryota</taxon>
        <taxon>Discoba</taxon>
        <taxon>Euglenozoa</taxon>
        <taxon>Kinetoplastea</taxon>
        <taxon>Metakinetoplastina</taxon>
        <taxon>Trypanosomatida</taxon>
        <taxon>Trypanosomatidae</taxon>
        <taxon>Trypanosoma</taxon>
    </lineage>
</organism>
<dbReference type="InterPro" id="IPR029041">
    <property type="entry name" value="FAD-linked_oxidoreductase-like"/>
</dbReference>
<proteinExistence type="inferred from homology"/>
<dbReference type="GO" id="GO:0071949">
    <property type="term" value="F:FAD binding"/>
    <property type="evidence" value="ECO:0007669"/>
    <property type="project" value="TreeGrafter"/>
</dbReference>
<evidence type="ECO:0000256" key="5">
    <source>
        <dbReference type="RuleBase" id="RU364054"/>
    </source>
</evidence>
<dbReference type="Gene3D" id="3.20.20.220">
    <property type="match status" value="2"/>
</dbReference>
<dbReference type="RefSeq" id="XP_011774312.1">
    <property type="nucleotide sequence ID" value="XM_011776010.1"/>
</dbReference>
<gene>
    <name evidence="7" type="ORF">TbgDal_VII90</name>
</gene>
<evidence type="ECO:0000256" key="2">
    <source>
        <dbReference type="ARBA" id="ARBA00012695"/>
    </source>
</evidence>
<dbReference type="SUPFAM" id="SSF51730">
    <property type="entry name" value="FAD-linked oxidoreductase"/>
    <property type="match status" value="1"/>
</dbReference>
<dbReference type="SUPFAM" id="SSF47473">
    <property type="entry name" value="EF-hand"/>
    <property type="match status" value="1"/>
</dbReference>
<dbReference type="OrthoDB" id="5464at2759"/>
<feature type="domain" description="Proline dehydrogenase" evidence="6">
    <location>
        <begin position="253"/>
        <end position="535"/>
    </location>
</feature>
<keyword evidence="5" id="KW-0285">Flavoprotein</keyword>
<dbReference type="PANTHER" id="PTHR13914:SF0">
    <property type="entry name" value="PROLINE DEHYDROGENASE 1, MITOCHONDRIAL"/>
    <property type="match status" value="1"/>
</dbReference>
<comment type="similarity">
    <text evidence="1 5">Belongs to the proline oxidase family.</text>
</comment>
<reference evidence="8" key="1">
    <citation type="journal article" date="2010" name="PLoS Negl. Trop. Dis.">
        <title>The genome sequence of Trypanosoma brucei gambiense, causative agent of chronic human african trypanosomiasis.</title>
        <authorList>
            <person name="Jackson A.P."/>
            <person name="Sanders M."/>
            <person name="Berry A."/>
            <person name="McQuillan J."/>
            <person name="Aslett M.A."/>
            <person name="Quail M.A."/>
            <person name="Chukualim B."/>
            <person name="Capewell P."/>
            <person name="MacLeod A."/>
            <person name="Melville S.E."/>
            <person name="Gibson W."/>
            <person name="Barry J.D."/>
            <person name="Berriman M."/>
            <person name="Hertz-Fowler C."/>
        </authorList>
    </citation>
    <scope>NUCLEOTIDE SEQUENCE [LARGE SCALE GENOMIC DNA]</scope>
    <source>
        <strain evidence="8">MHOM/CI/86/DAL972</strain>
    </source>
</reference>
<sequence length="556" mass="63831">MFRLLCRRSAANVKMQDASLRTMTKVDFSDPSIFRQKSLWWLLRALFVLRICKFEFISNNSVALMKRAEAIFGPFLTYNTLVKGTVYGHFCAGESDREVKNTVKSLENLGIGSVLDYAAEAEAEGFAPSPGIAEAPNLSMASLVNNTSVTYLPHKQAFDENMKLYVMCVLHAALHKPEGGVGLAAVKVTGMCDPQLLARVSAILHSVHRDWIEYFTEEQPPPVEECNVVMGTKTEHKRYITRDQVRKGLTKLASSQKYTEDEINAVLQVLDPNNEGKTNYYKFKTVVSEAVLALDPTPVQKIIIDKLPKLTTEERELWRHLHWRLSVIVRTAKDLRVRVLFDAEQTFYQLAIDNIVLQFQRQFNKKEAIVYNTYQCYLTYTEDRVFNDLTRAELEGWVWGGKIVRGAYMRQERETAEKYHYKSPIWPTYEETNACYKAVAERILREIARLPETRFEALFGTHNQKSLEEITEAVLQLPPVKGYVAFAQLYGMSDNLTIPLKRAGFPVFKYVPYGPVKETVHYLGRRAMENASILSNGGSREVQLMRKELRRRVFWM</sequence>
<dbReference type="GeneID" id="23863242"/>
<dbReference type="Proteomes" id="UP000002316">
    <property type="component" value="Chromosome 7"/>
</dbReference>
<comment type="catalytic activity">
    <reaction evidence="5">
        <text>L-proline + a quinone = (S)-1-pyrroline-5-carboxylate + a quinol + H(+)</text>
        <dbReference type="Rhea" id="RHEA:23784"/>
        <dbReference type="ChEBI" id="CHEBI:15378"/>
        <dbReference type="ChEBI" id="CHEBI:17388"/>
        <dbReference type="ChEBI" id="CHEBI:24646"/>
        <dbReference type="ChEBI" id="CHEBI:60039"/>
        <dbReference type="ChEBI" id="CHEBI:132124"/>
        <dbReference type="EC" id="1.5.5.2"/>
    </reaction>
</comment>
<keyword evidence="5" id="KW-0274">FAD</keyword>
<evidence type="ECO:0000256" key="4">
    <source>
        <dbReference type="ARBA" id="ARBA00023062"/>
    </source>
</evidence>
<evidence type="ECO:0000313" key="7">
    <source>
        <dbReference type="EMBL" id="CBH12029.1"/>
    </source>
</evidence>
<dbReference type="InterPro" id="IPR011992">
    <property type="entry name" value="EF-hand-dom_pair"/>
</dbReference>
<keyword evidence="3 5" id="KW-0560">Oxidoreductase</keyword>
<keyword evidence="4 5" id="KW-0642">Proline metabolism</keyword>
<dbReference type="EC" id="1.5.5.2" evidence="2 5"/>
<dbReference type="VEuPathDB" id="TriTrypDB:Tbg972.7.90"/>
<dbReference type="GO" id="GO:0005739">
    <property type="term" value="C:mitochondrion"/>
    <property type="evidence" value="ECO:0007669"/>
    <property type="project" value="TreeGrafter"/>
</dbReference>
<comment type="cofactor">
    <cofactor evidence="5">
        <name>FAD</name>
        <dbReference type="ChEBI" id="CHEBI:57692"/>
    </cofactor>
</comment>
<dbReference type="KEGG" id="tbg:TbgDal_VII90"/>
<dbReference type="InterPro" id="IPR002872">
    <property type="entry name" value="Proline_DH_dom"/>
</dbReference>
<dbReference type="AlphaFoldDB" id="C9ZRP3"/>
<dbReference type="Pfam" id="PF01619">
    <property type="entry name" value="Pro_dh"/>
    <property type="match status" value="1"/>
</dbReference>
<comment type="function">
    <text evidence="5">Converts proline to delta-1-pyrroline-5-carboxylate.</text>
</comment>
<evidence type="ECO:0000256" key="1">
    <source>
        <dbReference type="ARBA" id="ARBA00005869"/>
    </source>
</evidence>
<dbReference type="FunFam" id="3.20.20.220:FF:000025">
    <property type="entry name" value="Proline dehydrogenase"/>
    <property type="match status" value="1"/>
</dbReference>
<dbReference type="GO" id="GO:0004657">
    <property type="term" value="F:proline dehydrogenase activity"/>
    <property type="evidence" value="ECO:0007669"/>
    <property type="project" value="UniProtKB-EC"/>
</dbReference>
<protein>
    <recommendedName>
        <fullName evidence="2 5">Proline dehydrogenase</fullName>
        <ecNumber evidence="2 5">1.5.5.2</ecNumber>
    </recommendedName>
</protein>
<accession>C9ZRP3</accession>